<sequence>MKKIITTGVLFSSVLVMSQIGIHTPSPKATLDITAKTSDGSRPEGAILPRLTGDQIRSADDQYGADHVGTLIYATSATTYKDYDGKTEYIDVPGYYSFDGIKWLKIKENSWNIEGNLKTNSNIHFIGTKDDKDVIFKRNDFVSGIIGSNITSFGYQSMKTDVDPGSQNVAFGHGVLRNLTSGGGNTGVGSAALHYTTTGQNNVGIGTSALRDNDTGDRNVAVGSHAMISNTSGAANVGIGELSLWLNEYGSGNVGIGSETLKENKTGNSNVAIGELAGNKSTGSNNTFIGSYAGLGLTGGGNVMIGFYAGAFSEELNDRLIIANSNTNSPLIEGNFAEGTLKTNGSFEINSGTKNGGIKITDGTQGEGKVLTSNADGVGTWQYPKTSVKTVTGSYTIISDDDNGFIFVNSDSNIIITVPAGLPAGFNCEIIQKGIGQVEIQGDSVAINSSQGLKTRTKYSVMKIILETATNGIATGDLVH</sequence>
<evidence type="ECO:0000313" key="1">
    <source>
        <dbReference type="EMBL" id="SHF68302.1"/>
    </source>
</evidence>
<protein>
    <recommendedName>
        <fullName evidence="3">Head domain of trimeric autotransporter adhesin</fullName>
    </recommendedName>
</protein>
<accession>A0A1M5DNE7</accession>
<reference evidence="2" key="1">
    <citation type="submission" date="2016-11" db="EMBL/GenBank/DDBJ databases">
        <authorList>
            <person name="Varghese N."/>
            <person name="Submissions S."/>
        </authorList>
    </citation>
    <scope>NUCLEOTIDE SEQUENCE [LARGE SCALE GENOMIC DNA]</scope>
    <source>
        <strain evidence="2">YR203</strain>
    </source>
</reference>
<name>A0A1M5DNE7_9FLAO</name>
<gene>
    <name evidence="1" type="ORF">SAMN02787073_2657</name>
</gene>
<dbReference type="Proteomes" id="UP000184108">
    <property type="component" value="Unassembled WGS sequence"/>
</dbReference>
<dbReference type="AlphaFoldDB" id="A0A1M5DNE7"/>
<organism evidence="1 2">
    <name type="scientific">Chryseobacterium vrystaatense</name>
    <dbReference type="NCBI Taxonomy" id="307480"/>
    <lineage>
        <taxon>Bacteria</taxon>
        <taxon>Pseudomonadati</taxon>
        <taxon>Bacteroidota</taxon>
        <taxon>Flavobacteriia</taxon>
        <taxon>Flavobacteriales</taxon>
        <taxon>Weeksellaceae</taxon>
        <taxon>Chryseobacterium group</taxon>
        <taxon>Chryseobacterium</taxon>
    </lineage>
</organism>
<evidence type="ECO:0000313" key="2">
    <source>
        <dbReference type="Proteomes" id="UP000184108"/>
    </source>
</evidence>
<dbReference type="EMBL" id="FQVE01000003">
    <property type="protein sequence ID" value="SHF68302.1"/>
    <property type="molecule type" value="Genomic_DNA"/>
</dbReference>
<dbReference type="RefSeq" id="WP_139259900.1">
    <property type="nucleotide sequence ID" value="NZ_FQVE01000003.1"/>
</dbReference>
<evidence type="ECO:0008006" key="3">
    <source>
        <dbReference type="Google" id="ProtNLM"/>
    </source>
</evidence>
<proteinExistence type="predicted"/>